<keyword evidence="1" id="KW-0812">Transmembrane</keyword>
<proteinExistence type="predicted"/>
<evidence type="ECO:0008006" key="4">
    <source>
        <dbReference type="Google" id="ProtNLM"/>
    </source>
</evidence>
<evidence type="ECO:0000313" key="2">
    <source>
        <dbReference type="EMBL" id="UQS82988.1"/>
    </source>
</evidence>
<feature type="transmembrane region" description="Helical" evidence="1">
    <location>
        <begin position="190"/>
        <end position="208"/>
    </location>
</feature>
<accession>A0ABY4PBE1</accession>
<name>A0ABY4PBE1_9LACO</name>
<organism evidence="2 3">
    <name type="scientific">Bombilactobacillus thymidiniphilus</name>
    <dbReference type="NCBI Taxonomy" id="2923363"/>
    <lineage>
        <taxon>Bacteria</taxon>
        <taxon>Bacillati</taxon>
        <taxon>Bacillota</taxon>
        <taxon>Bacilli</taxon>
        <taxon>Lactobacillales</taxon>
        <taxon>Lactobacillaceae</taxon>
        <taxon>Bombilactobacillus</taxon>
    </lineage>
</organism>
<sequence length="225" mass="25828">MSVLTRVWFGDGKDARLMYDFATKRFMTYKLPKSISKWAMAIMAIGAATAASPYAFSQLIRSSSEYSDKIQPLKYRPDLWKILLIYLVIIIICTLICQFIIELQVERAGAIEADVADMEQVQKYVHAAIKGQRDPLTVSFTFKSKVGTTEFLKEYVRKMFLVWLGILLMLAYGFHLLINENSINGLITTSLMFIILAVFILYAILIFLERFIVEKTYNIDINSED</sequence>
<feature type="transmembrane region" description="Helical" evidence="1">
    <location>
        <begin position="38"/>
        <end position="60"/>
    </location>
</feature>
<keyword evidence="1" id="KW-1133">Transmembrane helix</keyword>
<dbReference type="EMBL" id="CP093365">
    <property type="protein sequence ID" value="UQS82988.1"/>
    <property type="molecule type" value="Genomic_DNA"/>
</dbReference>
<protein>
    <recommendedName>
        <fullName evidence="4">DUF2721 domain-containing protein</fullName>
    </recommendedName>
</protein>
<dbReference type="Proteomes" id="UP000831947">
    <property type="component" value="Chromosome"/>
</dbReference>
<gene>
    <name evidence="2" type="ORF">MOO47_04190</name>
</gene>
<keyword evidence="3" id="KW-1185">Reference proteome</keyword>
<keyword evidence="1" id="KW-0472">Membrane</keyword>
<evidence type="ECO:0000256" key="1">
    <source>
        <dbReference type="SAM" id="Phobius"/>
    </source>
</evidence>
<dbReference type="RefSeq" id="WP_249512215.1">
    <property type="nucleotide sequence ID" value="NZ_CP093365.1"/>
</dbReference>
<feature type="transmembrane region" description="Helical" evidence="1">
    <location>
        <begin position="160"/>
        <end position="178"/>
    </location>
</feature>
<evidence type="ECO:0000313" key="3">
    <source>
        <dbReference type="Proteomes" id="UP000831947"/>
    </source>
</evidence>
<reference evidence="2 3" key="1">
    <citation type="journal article" date="2022" name="Int. J. Syst. Evol. Microbiol.">
        <title>Apilactobacillus apisilvae sp. nov., Nicolia spurrieriana gen. nov. sp. nov., Bombilactobacillus folatiphilus sp. nov. and Bombilactobacillus thymidiniphilus sp. nov., four new lactic acid bacterial isolates from stingless bees Tetragonula carbonaria and Austroplebeia australis.</title>
        <authorList>
            <person name="Oliphant S.A."/>
            <person name="Watson-Haigh N.S."/>
            <person name="Sumby K.M."/>
            <person name="Gardner J."/>
            <person name="Groom S."/>
            <person name="Jiranek V."/>
        </authorList>
    </citation>
    <scope>NUCLEOTIDE SEQUENCE [LARGE SCALE GENOMIC DNA]</scope>
    <source>
        <strain evidence="2 3">SG4_A1</strain>
    </source>
</reference>
<feature type="transmembrane region" description="Helical" evidence="1">
    <location>
        <begin position="80"/>
        <end position="101"/>
    </location>
</feature>